<proteinExistence type="predicted"/>
<dbReference type="Proteomes" id="UP000602260">
    <property type="component" value="Unassembled WGS sequence"/>
</dbReference>
<accession>A0A8J6J5N9</accession>
<keyword evidence="2" id="KW-1185">Reference proteome</keyword>
<organism evidence="1 2">
    <name type="scientific">Flintibacter faecis</name>
    <dbReference type="NCBI Taxonomy" id="2763047"/>
    <lineage>
        <taxon>Bacteria</taxon>
        <taxon>Bacillati</taxon>
        <taxon>Bacillota</taxon>
        <taxon>Clostridia</taxon>
        <taxon>Eubacteriales</taxon>
        <taxon>Flintibacter</taxon>
    </lineage>
</organism>
<dbReference type="EMBL" id="JACOPN010000005">
    <property type="protein sequence ID" value="MBC5717357.1"/>
    <property type="molecule type" value="Genomic_DNA"/>
</dbReference>
<dbReference type="AlphaFoldDB" id="A0A8J6J5N9"/>
<gene>
    <name evidence="1" type="ORF">H8S55_08500</name>
</gene>
<protein>
    <submittedName>
        <fullName evidence="1">Uncharacterized protein</fullName>
    </submittedName>
</protein>
<evidence type="ECO:0000313" key="1">
    <source>
        <dbReference type="EMBL" id="MBC5717357.1"/>
    </source>
</evidence>
<sequence length="52" mass="5920">MENTVESGGKLKLGFKKERKNGVSTAMGKIFLKNLFQVFCAKIRRFHKNCAD</sequence>
<name>A0A8J6J5N9_9FIRM</name>
<comment type="caution">
    <text evidence="1">The sequence shown here is derived from an EMBL/GenBank/DDBJ whole genome shotgun (WGS) entry which is preliminary data.</text>
</comment>
<reference evidence="1" key="1">
    <citation type="submission" date="2020-08" db="EMBL/GenBank/DDBJ databases">
        <title>Genome public.</title>
        <authorList>
            <person name="Liu C."/>
            <person name="Sun Q."/>
        </authorList>
    </citation>
    <scope>NUCLEOTIDE SEQUENCE</scope>
    <source>
        <strain evidence="1">BX5</strain>
    </source>
</reference>
<evidence type="ECO:0000313" key="2">
    <source>
        <dbReference type="Proteomes" id="UP000602260"/>
    </source>
</evidence>